<evidence type="ECO:0008006" key="6">
    <source>
        <dbReference type="Google" id="ProtNLM"/>
    </source>
</evidence>
<evidence type="ECO:0000313" key="5">
    <source>
        <dbReference type="Proteomes" id="UP001230978"/>
    </source>
</evidence>
<keyword evidence="3" id="KW-0472">Membrane</keyword>
<protein>
    <recommendedName>
        <fullName evidence="6">Capsular polysaccharide transport system permease protein</fullName>
    </recommendedName>
</protein>
<reference evidence="4 5" key="1">
    <citation type="submission" date="2023-04" db="EMBL/GenBank/DDBJ databases">
        <title>YMD61, complete Genome.</title>
        <authorList>
            <person name="Zhang J."/>
        </authorList>
    </citation>
    <scope>NUCLEOTIDE SEQUENCE [LARGE SCALE GENOMIC DNA]</scope>
    <source>
        <strain evidence="4 5">YMD61</strain>
    </source>
</reference>
<keyword evidence="3" id="KW-1133">Transmembrane helix</keyword>
<feature type="compositionally biased region" description="Polar residues" evidence="2">
    <location>
        <begin position="17"/>
        <end position="29"/>
    </location>
</feature>
<keyword evidence="1" id="KW-0175">Coiled coil</keyword>
<dbReference type="RefSeq" id="WP_281465641.1">
    <property type="nucleotide sequence ID" value="NZ_CP124535.1"/>
</dbReference>
<keyword evidence="3" id="KW-0812">Transmembrane</keyword>
<evidence type="ECO:0000256" key="1">
    <source>
        <dbReference type="SAM" id="Coils"/>
    </source>
</evidence>
<name>A0ABY8Q5F7_9RHOB</name>
<gene>
    <name evidence="4" type="ORF">QF092_16670</name>
</gene>
<dbReference type="EMBL" id="CP124535">
    <property type="protein sequence ID" value="WGV15862.1"/>
    <property type="molecule type" value="Genomic_DNA"/>
</dbReference>
<keyword evidence="5" id="KW-1185">Reference proteome</keyword>
<evidence type="ECO:0000313" key="4">
    <source>
        <dbReference type="EMBL" id="WGV15862.1"/>
    </source>
</evidence>
<organism evidence="4 5">
    <name type="scientific">Fuscovulum ytuae</name>
    <dbReference type="NCBI Taxonomy" id="3042299"/>
    <lineage>
        <taxon>Bacteria</taxon>
        <taxon>Pseudomonadati</taxon>
        <taxon>Pseudomonadota</taxon>
        <taxon>Alphaproteobacteria</taxon>
        <taxon>Rhodobacterales</taxon>
        <taxon>Paracoccaceae</taxon>
        <taxon>Fuscovulum</taxon>
    </lineage>
</organism>
<dbReference type="InterPro" id="IPR050445">
    <property type="entry name" value="Bact_polysacc_biosynth/exp"/>
</dbReference>
<proteinExistence type="predicted"/>
<evidence type="ECO:0000256" key="3">
    <source>
        <dbReference type="SAM" id="Phobius"/>
    </source>
</evidence>
<sequence>MHDPKITPLQKPAVLEQAQTEPPAQTGPNNREAEPALFDDDDDEAFGRRPRRPRPDDPNPNRMNPKKNRLARRFEGDQPPARIVPGPDRDTTFAAGPIAVQTATQRRLFSRITILTFILGVILPILASAAYYSFVAVDRYAVEIKFAIRSPSGASSGDLLGLVSGSTGSGSTVADSWMIVEYLESREFLDALTEKVDLRTIYSAPHGDFLTRLPEDATTEDMVDYLPSVVSASFESATQIITVETQAFTPGDATRMAEVVLEASSTLINAVSEKARQDTVRLAELELLRAEEALRDQRAAIAAFRETEQKIDPTASVATQEGVLAQLQNRLASTRTELSSLREFLSPEAPSVRVLQSQIDSLERQIASERARLGMGEEGDTSAGGTAPTFSASLNRSVTLYEALKVDLDFRERAYLSALSSLEAARVEADRQQRYVATFVTPSPPESARYPQALLTILLIGAVAFLIWGILSMFMHILREHLT</sequence>
<dbReference type="Proteomes" id="UP001230978">
    <property type="component" value="Chromosome"/>
</dbReference>
<dbReference type="PANTHER" id="PTHR32309">
    <property type="entry name" value="TYROSINE-PROTEIN KINASE"/>
    <property type="match status" value="1"/>
</dbReference>
<feature type="region of interest" description="Disordered" evidence="2">
    <location>
        <begin position="1"/>
        <end position="92"/>
    </location>
</feature>
<feature type="transmembrane region" description="Helical" evidence="3">
    <location>
        <begin position="453"/>
        <end position="478"/>
    </location>
</feature>
<feature type="coiled-coil region" evidence="1">
    <location>
        <begin position="280"/>
        <end position="372"/>
    </location>
</feature>
<dbReference type="PANTHER" id="PTHR32309:SF13">
    <property type="entry name" value="FERRIC ENTEROBACTIN TRANSPORT PROTEIN FEPE"/>
    <property type="match status" value="1"/>
</dbReference>
<feature type="transmembrane region" description="Helical" evidence="3">
    <location>
        <begin position="112"/>
        <end position="134"/>
    </location>
</feature>
<accession>A0ABY8Q5F7</accession>
<evidence type="ECO:0000256" key="2">
    <source>
        <dbReference type="SAM" id="MobiDB-lite"/>
    </source>
</evidence>